<evidence type="ECO:0000256" key="5">
    <source>
        <dbReference type="ARBA" id="ARBA00022989"/>
    </source>
</evidence>
<evidence type="ECO:0000256" key="8">
    <source>
        <dbReference type="HAMAP-Rule" id="MF_01148"/>
    </source>
</evidence>
<feature type="transmembrane region" description="Helical" evidence="8">
    <location>
        <begin position="71"/>
        <end position="95"/>
    </location>
</feature>
<dbReference type="HAMAP" id="MF_01148">
    <property type="entry name" value="Lnt"/>
    <property type="match status" value="1"/>
</dbReference>
<dbReference type="EMBL" id="JAAXOX010000014">
    <property type="protein sequence ID" value="NKY24379.1"/>
    <property type="molecule type" value="Genomic_DNA"/>
</dbReference>
<reference evidence="11 12" key="1">
    <citation type="submission" date="2020-04" db="EMBL/GenBank/DDBJ databases">
        <title>MicrobeNet Type strains.</title>
        <authorList>
            <person name="Nicholson A.C."/>
        </authorList>
    </citation>
    <scope>NUCLEOTIDE SEQUENCE [LARGE SCALE GENOMIC DNA]</scope>
    <source>
        <strain evidence="11 12">ATCC BAA-788</strain>
    </source>
</reference>
<dbReference type="CDD" id="cd07571">
    <property type="entry name" value="ALP_N-acyl_transferase"/>
    <property type="match status" value="1"/>
</dbReference>
<evidence type="ECO:0000256" key="1">
    <source>
        <dbReference type="ARBA" id="ARBA00004651"/>
    </source>
</evidence>
<comment type="subcellular location">
    <subcellularLocation>
        <location evidence="1 8">Cell membrane</location>
        <topology evidence="1 8">Multi-pass membrane protein</topology>
    </subcellularLocation>
</comment>
<dbReference type="UniPathway" id="UPA00666"/>
<dbReference type="InterPro" id="IPR004563">
    <property type="entry name" value="Apolipo_AcylTrfase"/>
</dbReference>
<dbReference type="RefSeq" id="WP_168631497.1">
    <property type="nucleotide sequence ID" value="NZ_BONL01000019.1"/>
</dbReference>
<dbReference type="InterPro" id="IPR003010">
    <property type="entry name" value="C-N_Hydrolase"/>
</dbReference>
<protein>
    <recommendedName>
        <fullName evidence="8">Apolipoprotein N-acyltransferase</fullName>
        <shortName evidence="8">ALP N-acyltransferase</shortName>
        <ecNumber evidence="8">2.3.1.269</ecNumber>
    </recommendedName>
</protein>
<dbReference type="PANTHER" id="PTHR38686">
    <property type="entry name" value="APOLIPOPROTEIN N-ACYLTRANSFERASE"/>
    <property type="match status" value="1"/>
</dbReference>
<dbReference type="InterPro" id="IPR036526">
    <property type="entry name" value="C-N_Hydrolase_sf"/>
</dbReference>
<comment type="pathway">
    <text evidence="8">Protein modification; lipoprotein biosynthesis (N-acyl transfer).</text>
</comment>
<feature type="domain" description="CN hydrolase" evidence="10">
    <location>
        <begin position="211"/>
        <end position="466"/>
    </location>
</feature>
<dbReference type="SUPFAM" id="SSF56317">
    <property type="entry name" value="Carbon-nitrogen hydrolase"/>
    <property type="match status" value="1"/>
</dbReference>
<feature type="transmembrane region" description="Helical" evidence="8">
    <location>
        <begin position="107"/>
        <end position="126"/>
    </location>
</feature>
<keyword evidence="12" id="KW-1185">Reference proteome</keyword>
<evidence type="ECO:0000256" key="4">
    <source>
        <dbReference type="ARBA" id="ARBA00022692"/>
    </source>
</evidence>
<comment type="caution">
    <text evidence="11">The sequence shown here is derived from an EMBL/GenBank/DDBJ whole genome shotgun (WGS) entry which is preliminary data.</text>
</comment>
<evidence type="ECO:0000256" key="7">
    <source>
        <dbReference type="ARBA" id="ARBA00023315"/>
    </source>
</evidence>
<dbReference type="GO" id="GO:0005886">
    <property type="term" value="C:plasma membrane"/>
    <property type="evidence" value="ECO:0007669"/>
    <property type="project" value="UniProtKB-SubCell"/>
</dbReference>
<keyword evidence="2 8" id="KW-1003">Cell membrane</keyword>
<feature type="transmembrane region" description="Helical" evidence="8">
    <location>
        <begin position="180"/>
        <end position="200"/>
    </location>
</feature>
<keyword evidence="6 8" id="KW-0472">Membrane</keyword>
<keyword evidence="11" id="KW-0449">Lipoprotein</keyword>
<evidence type="ECO:0000313" key="12">
    <source>
        <dbReference type="Proteomes" id="UP000581206"/>
    </source>
</evidence>
<evidence type="ECO:0000256" key="3">
    <source>
        <dbReference type="ARBA" id="ARBA00022679"/>
    </source>
</evidence>
<dbReference type="AlphaFoldDB" id="A0A7X6KYL8"/>
<dbReference type="EC" id="2.3.1.269" evidence="8"/>
<evidence type="ECO:0000313" key="11">
    <source>
        <dbReference type="EMBL" id="NKY24379.1"/>
    </source>
</evidence>
<comment type="catalytic activity">
    <reaction evidence="8">
        <text>N-terminal S-1,2-diacyl-sn-glyceryl-L-cysteinyl-[lipoprotein] + a glycerophospholipid = N-acyl-S-1,2-diacyl-sn-glyceryl-L-cysteinyl-[lipoprotein] + a 2-acyl-sn-glycero-3-phospholipid + H(+)</text>
        <dbReference type="Rhea" id="RHEA:48228"/>
        <dbReference type="Rhea" id="RHEA-COMP:14681"/>
        <dbReference type="Rhea" id="RHEA-COMP:14684"/>
        <dbReference type="ChEBI" id="CHEBI:15378"/>
        <dbReference type="ChEBI" id="CHEBI:136912"/>
        <dbReference type="ChEBI" id="CHEBI:140656"/>
        <dbReference type="ChEBI" id="CHEBI:140657"/>
        <dbReference type="ChEBI" id="CHEBI:140660"/>
        <dbReference type="EC" id="2.3.1.269"/>
    </reaction>
</comment>
<dbReference type="NCBIfam" id="TIGR00546">
    <property type="entry name" value="lnt"/>
    <property type="match status" value="1"/>
</dbReference>
<keyword evidence="3 8" id="KW-0808">Transferase</keyword>
<feature type="transmembrane region" description="Helical" evidence="8">
    <location>
        <begin position="12"/>
        <end position="36"/>
    </location>
</feature>
<feature type="transmembrane region" description="Helical" evidence="8">
    <location>
        <begin position="146"/>
        <end position="168"/>
    </location>
</feature>
<evidence type="ECO:0000259" key="10">
    <source>
        <dbReference type="PROSITE" id="PS50263"/>
    </source>
</evidence>
<dbReference type="Gene3D" id="3.60.110.10">
    <property type="entry name" value="Carbon-nitrogen hydrolase"/>
    <property type="match status" value="1"/>
</dbReference>
<evidence type="ECO:0000256" key="2">
    <source>
        <dbReference type="ARBA" id="ARBA00022475"/>
    </source>
</evidence>
<feature type="transmembrane region" description="Helical" evidence="8">
    <location>
        <begin position="48"/>
        <end position="65"/>
    </location>
</feature>
<evidence type="ECO:0000256" key="6">
    <source>
        <dbReference type="ARBA" id="ARBA00023136"/>
    </source>
</evidence>
<accession>A0A7X6KYL8</accession>
<dbReference type="PROSITE" id="PS50263">
    <property type="entry name" value="CN_HYDROLASE"/>
    <property type="match status" value="1"/>
</dbReference>
<gene>
    <name evidence="8 11" type="primary">lnt</name>
    <name evidence="11" type="ORF">HGA03_17085</name>
</gene>
<keyword evidence="4 8" id="KW-0812">Transmembrane</keyword>
<sequence>MRWLGAAAAGGLITAAAFPDLGWWPAALVGVALLAAHREVESVRAVTARWFVWGLSFFLVHVSWAQQAAGAVAWFALATVESILVAAVGAAWAAARRARWVTSRTTVQAVVFASVWVAGEQLRAVWPFGGFPWGRLAFSQTDGPLLGLAWLGGAPLVSFAVALIAYLLTATLTAWRRGEVRTGVWLTALAAAAVLVGPAVPLDTSAQAGTLRVGVVQGNVPEPGTDGAARAWRVLTNHVEGTKSLATQPGAEPVDLVIWPENATDIDPRQDPRAAALVQEGAAAINAPILVGTDRDTPAGRYNDMVVWDPRRGPLTSYSKQQPAAFGEYVPLRALVRVFSPEVDRVSIDMIPGTKPGVLSVPAPRLHRDIPAATAICFEVAYDNLVRDAVVRGGQFIAVPTNNASFGRSPQSTQQLAMSRLRAVEHGRAVIQASTVGVSAVIAPDGTMNLRTSLFTAETLTAQIPLRTALSPADRARDAPVAVATVAALIAVGSGVVTSRRRRPPVHPSRPGTSSDLHEP</sequence>
<evidence type="ECO:0000256" key="9">
    <source>
        <dbReference type="SAM" id="MobiDB-lite"/>
    </source>
</evidence>
<dbReference type="GO" id="GO:0042158">
    <property type="term" value="P:lipoprotein biosynthetic process"/>
    <property type="evidence" value="ECO:0007669"/>
    <property type="project" value="UniProtKB-UniRule"/>
</dbReference>
<dbReference type="Proteomes" id="UP000581206">
    <property type="component" value="Unassembled WGS sequence"/>
</dbReference>
<proteinExistence type="inferred from homology"/>
<keyword evidence="5 8" id="KW-1133">Transmembrane helix</keyword>
<comment type="function">
    <text evidence="8">Catalyzes the phospholipid dependent N-acylation of the N-terminal cysteine of apolipoprotein, the last step in lipoprotein maturation.</text>
</comment>
<dbReference type="GO" id="GO:0016410">
    <property type="term" value="F:N-acyltransferase activity"/>
    <property type="evidence" value="ECO:0007669"/>
    <property type="project" value="UniProtKB-UniRule"/>
</dbReference>
<dbReference type="InterPro" id="IPR045378">
    <property type="entry name" value="LNT_N"/>
</dbReference>
<keyword evidence="7 8" id="KW-0012">Acyltransferase</keyword>
<dbReference type="Pfam" id="PF20154">
    <property type="entry name" value="LNT_N"/>
    <property type="match status" value="1"/>
</dbReference>
<comment type="similarity">
    <text evidence="8">Belongs to the CN hydrolase family. Apolipoprotein N-acyltransferase subfamily.</text>
</comment>
<organism evidence="11 12">
    <name type="scientific">Cellulomonas denverensis</name>
    <dbReference type="NCBI Taxonomy" id="264297"/>
    <lineage>
        <taxon>Bacteria</taxon>
        <taxon>Bacillati</taxon>
        <taxon>Actinomycetota</taxon>
        <taxon>Actinomycetes</taxon>
        <taxon>Micrococcales</taxon>
        <taxon>Cellulomonadaceae</taxon>
        <taxon>Cellulomonas</taxon>
    </lineage>
</organism>
<dbReference type="PANTHER" id="PTHR38686:SF1">
    <property type="entry name" value="APOLIPOPROTEIN N-ACYLTRANSFERASE"/>
    <property type="match status" value="1"/>
</dbReference>
<feature type="region of interest" description="Disordered" evidence="9">
    <location>
        <begin position="497"/>
        <end position="520"/>
    </location>
</feature>
<name>A0A7X6KYL8_9CELL</name>
<dbReference type="Pfam" id="PF00795">
    <property type="entry name" value="CN_hydrolase"/>
    <property type="match status" value="1"/>
</dbReference>